<evidence type="ECO:0000313" key="1">
    <source>
        <dbReference type="EMBL" id="MPN04534.1"/>
    </source>
</evidence>
<comment type="caution">
    <text evidence="1">The sequence shown here is derived from an EMBL/GenBank/DDBJ whole genome shotgun (WGS) entry which is preliminary data.</text>
</comment>
<reference evidence="1" key="1">
    <citation type="submission" date="2019-08" db="EMBL/GenBank/DDBJ databases">
        <authorList>
            <person name="Kucharzyk K."/>
            <person name="Murdoch R.W."/>
            <person name="Higgins S."/>
            <person name="Loffler F."/>
        </authorList>
    </citation>
    <scope>NUCLEOTIDE SEQUENCE</scope>
</reference>
<proteinExistence type="predicted"/>
<dbReference type="EMBL" id="VSSQ01050447">
    <property type="protein sequence ID" value="MPN04534.1"/>
    <property type="molecule type" value="Genomic_DNA"/>
</dbReference>
<accession>A0A645EVN0</accession>
<dbReference type="AlphaFoldDB" id="A0A645EVN0"/>
<protein>
    <submittedName>
        <fullName evidence="1">Uncharacterized protein</fullName>
    </submittedName>
</protein>
<organism evidence="1">
    <name type="scientific">bioreactor metagenome</name>
    <dbReference type="NCBI Taxonomy" id="1076179"/>
    <lineage>
        <taxon>unclassified sequences</taxon>
        <taxon>metagenomes</taxon>
        <taxon>ecological metagenomes</taxon>
    </lineage>
</organism>
<name>A0A645EVN0_9ZZZZ</name>
<gene>
    <name evidence="1" type="ORF">SDC9_151775</name>
</gene>
<sequence length="201" mass="21343">MVEPELTEHILLARVLPCAVTGRLHLLEGDGMPKRRVGFLPRLCIGPVVVLLRAVDHRVEGLVVFATFDDVLGLLVLLVADGVLVGACRGDQKEQRLGSGITGALGHDIEKLSIRLSVQFVEDHPMDIEPVLGVGLGGEHLVEAVGRQVHDALGSGEDLHAPIQRGTHAHHVGGHLEYDRCLLAVGCAPVDLGAFLEVSAG</sequence>